<dbReference type="Pfam" id="PF13094">
    <property type="entry name" value="CENP-Q"/>
    <property type="match status" value="1"/>
</dbReference>
<evidence type="ECO:0000256" key="6">
    <source>
        <dbReference type="ARBA" id="ARBA00023242"/>
    </source>
</evidence>
<feature type="compositionally biased region" description="Basic and acidic residues" evidence="9">
    <location>
        <begin position="50"/>
        <end position="62"/>
    </location>
</feature>
<keyword evidence="8" id="KW-0175">Coiled coil</keyword>
<protein>
    <recommendedName>
        <fullName evidence="4">Centromere protein Q</fullName>
    </recommendedName>
</protein>
<dbReference type="OrthoDB" id="8927710at2759"/>
<evidence type="ECO:0000313" key="11">
    <source>
        <dbReference type="Proteomes" id="UP001142489"/>
    </source>
</evidence>
<evidence type="ECO:0000256" key="1">
    <source>
        <dbReference type="ARBA" id="ARBA00004123"/>
    </source>
</evidence>
<keyword evidence="7" id="KW-0137">Centromere</keyword>
<evidence type="ECO:0000256" key="4">
    <source>
        <dbReference type="ARBA" id="ARBA00016397"/>
    </source>
</evidence>
<keyword evidence="11" id="KW-1185">Reference proteome</keyword>
<dbReference type="InterPro" id="IPR025212">
    <property type="entry name" value="CAD_CENP-Q"/>
</dbReference>
<dbReference type="EMBL" id="JAPFRF010000001">
    <property type="protein sequence ID" value="KAJ7345759.1"/>
    <property type="molecule type" value="Genomic_DNA"/>
</dbReference>
<feature type="compositionally biased region" description="Basic and acidic residues" evidence="9">
    <location>
        <begin position="1"/>
        <end position="17"/>
    </location>
</feature>
<proteinExistence type="inferred from homology"/>
<dbReference type="PANTHER" id="PTHR31345:SF3">
    <property type="entry name" value="CENTROMERE PROTEIN Q"/>
    <property type="match status" value="1"/>
</dbReference>
<sequence length="273" mass="31498">MPKEPQEPSRIKRGRDGRQKKRNTQRKGSQGVQKKQNQQRAESPKGSPEILHRHTPDAERTSQEAIARRVTPSQRAKWQPLPNSSREHLESMMHYLIKLVLYKTTENYNETDKHLNLLKKRLLKRCQNLQVPVETQSCSKNVPKFLAKERKKSVVLKKALSKLQGELDKVVQAAEIREETIQHLQKEVQALKCELAAEEAAFKLFQKTDKDVLALPDFSKDCQKPPILQKMLLKVKDQQGLLDDLNTIQQSEEMKAVSVFVEQANEKLDLLNK</sequence>
<dbReference type="AlphaFoldDB" id="A0A9Q0YBJ5"/>
<evidence type="ECO:0000256" key="8">
    <source>
        <dbReference type="SAM" id="Coils"/>
    </source>
</evidence>
<organism evidence="10 11">
    <name type="scientific">Phrynocephalus forsythii</name>
    <dbReference type="NCBI Taxonomy" id="171643"/>
    <lineage>
        <taxon>Eukaryota</taxon>
        <taxon>Metazoa</taxon>
        <taxon>Chordata</taxon>
        <taxon>Craniata</taxon>
        <taxon>Vertebrata</taxon>
        <taxon>Euteleostomi</taxon>
        <taxon>Lepidosauria</taxon>
        <taxon>Squamata</taxon>
        <taxon>Bifurcata</taxon>
        <taxon>Unidentata</taxon>
        <taxon>Episquamata</taxon>
        <taxon>Toxicofera</taxon>
        <taxon>Iguania</taxon>
        <taxon>Acrodonta</taxon>
        <taxon>Agamidae</taxon>
        <taxon>Agaminae</taxon>
        <taxon>Phrynocephalus</taxon>
    </lineage>
</organism>
<feature type="coiled-coil region" evidence="8">
    <location>
        <begin position="174"/>
        <end position="201"/>
    </location>
</feature>
<dbReference type="GO" id="GO:0000775">
    <property type="term" value="C:chromosome, centromeric region"/>
    <property type="evidence" value="ECO:0007669"/>
    <property type="project" value="UniProtKB-SubCell"/>
</dbReference>
<evidence type="ECO:0000256" key="3">
    <source>
        <dbReference type="ARBA" id="ARBA00008191"/>
    </source>
</evidence>
<evidence type="ECO:0000256" key="7">
    <source>
        <dbReference type="ARBA" id="ARBA00023328"/>
    </source>
</evidence>
<reference evidence="10" key="1">
    <citation type="journal article" date="2023" name="DNA Res.">
        <title>Chromosome-level genome assembly of Phrynocephalus forsythii using third-generation DNA sequencing and Hi-C analysis.</title>
        <authorList>
            <person name="Qi Y."/>
            <person name="Zhao W."/>
            <person name="Zhao Y."/>
            <person name="Niu C."/>
            <person name="Cao S."/>
            <person name="Zhang Y."/>
        </authorList>
    </citation>
    <scope>NUCLEOTIDE SEQUENCE</scope>
    <source>
        <tissue evidence="10">Muscle</tissue>
    </source>
</reference>
<feature type="compositionally biased region" description="Polar residues" evidence="9">
    <location>
        <begin position="26"/>
        <end position="41"/>
    </location>
</feature>
<evidence type="ECO:0000256" key="2">
    <source>
        <dbReference type="ARBA" id="ARBA00004584"/>
    </source>
</evidence>
<evidence type="ECO:0000256" key="9">
    <source>
        <dbReference type="SAM" id="MobiDB-lite"/>
    </source>
</evidence>
<name>A0A9Q0YBJ5_9SAUR</name>
<feature type="compositionally biased region" description="Polar residues" evidence="9">
    <location>
        <begin position="71"/>
        <end position="83"/>
    </location>
</feature>
<evidence type="ECO:0000256" key="5">
    <source>
        <dbReference type="ARBA" id="ARBA00022454"/>
    </source>
</evidence>
<gene>
    <name evidence="10" type="ORF">JRQ81_001709</name>
</gene>
<comment type="subcellular location">
    <subcellularLocation>
        <location evidence="2">Chromosome</location>
        <location evidence="2">Centromere</location>
    </subcellularLocation>
    <subcellularLocation>
        <location evidence="1">Nucleus</location>
    </subcellularLocation>
</comment>
<comment type="caution">
    <text evidence="10">The sequence shown here is derived from an EMBL/GenBank/DDBJ whole genome shotgun (WGS) entry which is preliminary data.</text>
</comment>
<dbReference type="GO" id="GO:0005634">
    <property type="term" value="C:nucleus"/>
    <property type="evidence" value="ECO:0007669"/>
    <property type="project" value="UniProtKB-SubCell"/>
</dbReference>
<comment type="similarity">
    <text evidence="3">Belongs to the CENP-Q/OKP1 family.</text>
</comment>
<dbReference type="PANTHER" id="PTHR31345">
    <property type="entry name" value="CENTROMERE PROTEIN Q"/>
    <property type="match status" value="1"/>
</dbReference>
<dbReference type="Proteomes" id="UP001142489">
    <property type="component" value="Unassembled WGS sequence"/>
</dbReference>
<accession>A0A9Q0YBJ5</accession>
<keyword evidence="5" id="KW-0158">Chromosome</keyword>
<evidence type="ECO:0000313" key="10">
    <source>
        <dbReference type="EMBL" id="KAJ7345759.1"/>
    </source>
</evidence>
<keyword evidence="6" id="KW-0539">Nucleus</keyword>
<feature type="region of interest" description="Disordered" evidence="9">
    <location>
        <begin position="1"/>
        <end position="83"/>
    </location>
</feature>